<evidence type="ECO:0000256" key="1">
    <source>
        <dbReference type="SAM" id="MobiDB-lite"/>
    </source>
</evidence>
<evidence type="ECO:0000313" key="4">
    <source>
        <dbReference type="Proteomes" id="UP000308730"/>
    </source>
</evidence>
<comment type="caution">
    <text evidence="3">The sequence shown here is derived from an EMBL/GenBank/DDBJ whole genome shotgun (WGS) entry which is preliminary data.</text>
</comment>
<evidence type="ECO:0000313" key="3">
    <source>
        <dbReference type="EMBL" id="THH33935.1"/>
    </source>
</evidence>
<dbReference type="Pfam" id="PF08648">
    <property type="entry name" value="SNRNP27"/>
    <property type="match status" value="1"/>
</dbReference>
<name>A0A4S4N651_9APHY</name>
<keyword evidence="4" id="KW-1185">Reference proteome</keyword>
<feature type="domain" description="U4/U6.U5 small nuclear ribonucleoprotein 27kDa protein" evidence="2">
    <location>
        <begin position="59"/>
        <end position="77"/>
    </location>
</feature>
<evidence type="ECO:0000259" key="2">
    <source>
        <dbReference type="Pfam" id="PF08648"/>
    </source>
</evidence>
<feature type="compositionally biased region" description="Acidic residues" evidence="1">
    <location>
        <begin position="42"/>
        <end position="59"/>
    </location>
</feature>
<feature type="compositionally biased region" description="Low complexity" evidence="1">
    <location>
        <begin position="19"/>
        <end position="30"/>
    </location>
</feature>
<sequence>MREPTVARMPSVEPPVQAPPAAEASSSSHPVVEENPRIDSEGPAEDGEEEEAMEAINPDDEAMMAMMGMSGFGTTKECNLCI</sequence>
<dbReference type="InterPro" id="IPR013957">
    <property type="entry name" value="SNRNP27"/>
</dbReference>
<protein>
    <recommendedName>
        <fullName evidence="2">U4/U6.U5 small nuclear ribonucleoprotein 27kDa protein domain-containing protein</fullName>
    </recommendedName>
</protein>
<dbReference type="AlphaFoldDB" id="A0A4S4N651"/>
<dbReference type="EMBL" id="SGPM01000002">
    <property type="protein sequence ID" value="THH33935.1"/>
    <property type="molecule type" value="Genomic_DNA"/>
</dbReference>
<feature type="compositionally biased region" description="Basic and acidic residues" evidence="1">
    <location>
        <begin position="31"/>
        <end position="40"/>
    </location>
</feature>
<dbReference type="GO" id="GO:0008380">
    <property type="term" value="P:RNA splicing"/>
    <property type="evidence" value="ECO:0007669"/>
    <property type="project" value="InterPro"/>
</dbReference>
<gene>
    <name evidence="3" type="ORF">EUX98_g267</name>
</gene>
<feature type="region of interest" description="Disordered" evidence="1">
    <location>
        <begin position="1"/>
        <end position="59"/>
    </location>
</feature>
<accession>A0A4S4N651</accession>
<proteinExistence type="predicted"/>
<reference evidence="3 4" key="1">
    <citation type="submission" date="2019-02" db="EMBL/GenBank/DDBJ databases">
        <title>Genome sequencing of the rare red list fungi Antrodiella citrinella (Flaviporus citrinellus).</title>
        <authorList>
            <person name="Buettner E."/>
            <person name="Kellner H."/>
        </authorList>
    </citation>
    <scope>NUCLEOTIDE SEQUENCE [LARGE SCALE GENOMIC DNA]</scope>
    <source>
        <strain evidence="3 4">DSM 108506</strain>
    </source>
</reference>
<organism evidence="3 4">
    <name type="scientific">Antrodiella citrinella</name>
    <dbReference type="NCBI Taxonomy" id="2447956"/>
    <lineage>
        <taxon>Eukaryota</taxon>
        <taxon>Fungi</taxon>
        <taxon>Dikarya</taxon>
        <taxon>Basidiomycota</taxon>
        <taxon>Agaricomycotina</taxon>
        <taxon>Agaricomycetes</taxon>
        <taxon>Polyporales</taxon>
        <taxon>Steccherinaceae</taxon>
        <taxon>Antrodiella</taxon>
    </lineage>
</organism>
<dbReference type="Proteomes" id="UP000308730">
    <property type="component" value="Unassembled WGS sequence"/>
</dbReference>